<organism evidence="7 8">
    <name type="scientific">Sanguibacteroides justesenii</name>
    <dbReference type="NCBI Taxonomy" id="1547597"/>
    <lineage>
        <taxon>Bacteria</taxon>
        <taxon>Pseudomonadati</taxon>
        <taxon>Bacteroidota</taxon>
        <taxon>Bacteroidia</taxon>
        <taxon>Bacteroidales</taxon>
        <taxon>Porphyromonadaceae</taxon>
        <taxon>Sanguibacteroides</taxon>
    </lineage>
</organism>
<accession>A0A0C3RJT1</accession>
<feature type="transmembrane region" description="Helical" evidence="6">
    <location>
        <begin position="162"/>
        <end position="179"/>
    </location>
</feature>
<protein>
    <submittedName>
        <fullName evidence="7">ABC transporter permease</fullName>
    </submittedName>
</protein>
<dbReference type="GO" id="GO:0140359">
    <property type="term" value="F:ABC-type transporter activity"/>
    <property type="evidence" value="ECO:0007669"/>
    <property type="project" value="InterPro"/>
</dbReference>
<comment type="caution">
    <text evidence="7">The sequence shown here is derived from an EMBL/GenBank/DDBJ whole genome shotgun (WGS) entry which is preliminary data.</text>
</comment>
<comment type="subcellular location">
    <subcellularLocation>
        <location evidence="1">Cell membrane</location>
        <topology evidence="1">Multi-pass membrane protein</topology>
    </subcellularLocation>
</comment>
<keyword evidence="8" id="KW-1185">Reference proteome</keyword>
<evidence type="ECO:0000313" key="8">
    <source>
        <dbReference type="Proteomes" id="UP000031980"/>
    </source>
</evidence>
<evidence type="ECO:0000256" key="5">
    <source>
        <dbReference type="ARBA" id="ARBA00023136"/>
    </source>
</evidence>
<dbReference type="AlphaFoldDB" id="A0A0C3RJT1"/>
<evidence type="ECO:0000256" key="4">
    <source>
        <dbReference type="ARBA" id="ARBA00022989"/>
    </source>
</evidence>
<keyword evidence="5 6" id="KW-0472">Membrane</keyword>
<name>A0A0C3RJT1_9PORP</name>
<dbReference type="Proteomes" id="UP000031980">
    <property type="component" value="Unassembled WGS sequence"/>
</dbReference>
<evidence type="ECO:0000256" key="3">
    <source>
        <dbReference type="ARBA" id="ARBA00022692"/>
    </source>
</evidence>
<dbReference type="Pfam" id="PF12679">
    <property type="entry name" value="ABC2_membrane_2"/>
    <property type="match status" value="1"/>
</dbReference>
<evidence type="ECO:0000313" key="7">
    <source>
        <dbReference type="EMBL" id="KIO46549.1"/>
    </source>
</evidence>
<reference evidence="7 8" key="1">
    <citation type="submission" date="2014-07" db="EMBL/GenBank/DDBJ databases">
        <title>Porphyromonadaceae bacterium OUH 308042 = ATCC BAA-2681 = DSM 28342 draft genome.</title>
        <authorList>
            <person name="Sydenham T.V."/>
            <person name="Hasman H."/>
            <person name="Justensen U.S."/>
        </authorList>
    </citation>
    <scope>NUCLEOTIDE SEQUENCE [LARGE SCALE GENOMIC DNA]</scope>
    <source>
        <strain evidence="7 8">OUH 308042</strain>
    </source>
</reference>
<feature type="transmembrane region" description="Helical" evidence="6">
    <location>
        <begin position="217"/>
        <end position="235"/>
    </location>
</feature>
<evidence type="ECO:0000256" key="1">
    <source>
        <dbReference type="ARBA" id="ARBA00004651"/>
    </source>
</evidence>
<feature type="transmembrane region" description="Helical" evidence="6">
    <location>
        <begin position="131"/>
        <end position="150"/>
    </location>
</feature>
<evidence type="ECO:0000256" key="6">
    <source>
        <dbReference type="SAM" id="Phobius"/>
    </source>
</evidence>
<keyword evidence="4 6" id="KW-1133">Transmembrane helix</keyword>
<proteinExistence type="predicted"/>
<gene>
    <name evidence="7" type="ORF">BA92_01355</name>
</gene>
<feature type="transmembrane region" description="Helical" evidence="6">
    <location>
        <begin position="101"/>
        <end position="125"/>
    </location>
</feature>
<dbReference type="InterPro" id="IPR051449">
    <property type="entry name" value="ABC-2_transporter_component"/>
</dbReference>
<sequence length="246" mass="28199">MRTVKTLINKELKITFNSILIYIALIVFFGVTGFICWFSWSNIFSIGLVPLSYLFNIFYWALFFLIPFLTMKSIAEERKVGTYELLLSKPITTWQIIWGKFCAILLQVVLCLVLTLSYYITLAYLGHIDHAVGICGYIGLILVSSCYISIGMFASSLTSNPLFAFFISIGVGLCFQKLFEWIAELFGTGLLTNIFHYLAMGEHFDSFSRGIIDTKDIIYFFSIIILFLNLTKYVMNKSRIQLKKNN</sequence>
<dbReference type="EMBL" id="JPIU01000025">
    <property type="protein sequence ID" value="KIO46549.1"/>
    <property type="molecule type" value="Genomic_DNA"/>
</dbReference>
<feature type="transmembrane region" description="Helical" evidence="6">
    <location>
        <begin position="46"/>
        <end position="69"/>
    </location>
</feature>
<feature type="transmembrane region" description="Helical" evidence="6">
    <location>
        <begin position="20"/>
        <end position="40"/>
    </location>
</feature>
<dbReference type="PANTHER" id="PTHR30294:SF29">
    <property type="entry name" value="MULTIDRUG ABC TRANSPORTER PERMEASE YBHS-RELATED"/>
    <property type="match status" value="1"/>
</dbReference>
<dbReference type="GO" id="GO:0005886">
    <property type="term" value="C:plasma membrane"/>
    <property type="evidence" value="ECO:0007669"/>
    <property type="project" value="UniProtKB-SubCell"/>
</dbReference>
<evidence type="ECO:0000256" key="2">
    <source>
        <dbReference type="ARBA" id="ARBA00022475"/>
    </source>
</evidence>
<dbReference type="RefSeq" id="WP_041504745.1">
    <property type="nucleotide sequence ID" value="NZ_JPIU01000025.1"/>
</dbReference>
<keyword evidence="3 6" id="KW-0812">Transmembrane</keyword>
<keyword evidence="2" id="KW-1003">Cell membrane</keyword>
<dbReference type="PANTHER" id="PTHR30294">
    <property type="entry name" value="MEMBRANE COMPONENT OF ABC TRANSPORTER YHHJ-RELATED"/>
    <property type="match status" value="1"/>
</dbReference>